<dbReference type="GO" id="GO:0009252">
    <property type="term" value="P:peptidoglycan biosynthetic process"/>
    <property type="evidence" value="ECO:0007669"/>
    <property type="project" value="UniProtKB-KW"/>
</dbReference>
<keyword evidence="11" id="KW-0121">Carboxypeptidase</keyword>
<dbReference type="Gene3D" id="3.40.710.10">
    <property type="entry name" value="DD-peptidase/beta-lactamase superfamily"/>
    <property type="match status" value="1"/>
</dbReference>
<reference evidence="11 12" key="1">
    <citation type="submission" date="2017-09" db="EMBL/GenBank/DDBJ databases">
        <title>Biodiversity and function of Thalassospira species in the particle-attached aromatic-hydrocarbon-degrading consortia from the surface seawater of the China South Sea.</title>
        <authorList>
            <person name="Dong C."/>
            <person name="Lai Q."/>
            <person name="Shao Z."/>
        </authorList>
    </citation>
    <scope>NUCLEOTIDE SEQUENCE [LARGE SCALE GENOMIC DNA]</scope>
    <source>
        <strain evidence="11 12">139Z-12</strain>
    </source>
</reference>
<keyword evidence="6" id="KW-0961">Cell wall biogenesis/degradation</keyword>
<dbReference type="Pfam" id="PF05036">
    <property type="entry name" value="SPOR"/>
    <property type="match status" value="1"/>
</dbReference>
<keyword evidence="3" id="KW-0378">Hydrolase</keyword>
<evidence type="ECO:0000256" key="9">
    <source>
        <dbReference type="RuleBase" id="RU004016"/>
    </source>
</evidence>
<accession>A0A2N3L2G3</accession>
<feature type="active site" evidence="7">
    <location>
        <position position="128"/>
    </location>
</feature>
<evidence type="ECO:0000256" key="4">
    <source>
        <dbReference type="ARBA" id="ARBA00022960"/>
    </source>
</evidence>
<dbReference type="GO" id="GO:0009002">
    <property type="term" value="F:serine-type D-Ala-D-Ala carboxypeptidase activity"/>
    <property type="evidence" value="ECO:0007669"/>
    <property type="project" value="InterPro"/>
</dbReference>
<dbReference type="AlphaFoldDB" id="A0A2N3L2G3"/>
<dbReference type="GO" id="GO:0008360">
    <property type="term" value="P:regulation of cell shape"/>
    <property type="evidence" value="ECO:0007669"/>
    <property type="project" value="UniProtKB-KW"/>
</dbReference>
<dbReference type="Pfam" id="PF00768">
    <property type="entry name" value="Peptidase_S11"/>
    <property type="match status" value="1"/>
</dbReference>
<dbReference type="RefSeq" id="WP_101304531.1">
    <property type="nucleotide sequence ID" value="NZ_NXGX01000008.1"/>
</dbReference>
<dbReference type="InterPro" id="IPR012338">
    <property type="entry name" value="Beta-lactam/transpept-like"/>
</dbReference>
<keyword evidence="4" id="KW-0133">Cell shape</keyword>
<dbReference type="InterPro" id="IPR036680">
    <property type="entry name" value="SPOR-like_sf"/>
</dbReference>
<dbReference type="GO" id="GO:0071555">
    <property type="term" value="P:cell wall organization"/>
    <property type="evidence" value="ECO:0007669"/>
    <property type="project" value="UniProtKB-KW"/>
</dbReference>
<evidence type="ECO:0000256" key="1">
    <source>
        <dbReference type="ARBA" id="ARBA00007164"/>
    </source>
</evidence>
<dbReference type="PRINTS" id="PR00725">
    <property type="entry name" value="DADACBPTASE1"/>
</dbReference>
<dbReference type="SUPFAM" id="SSF56601">
    <property type="entry name" value="beta-lactamase/transpeptidase-like"/>
    <property type="match status" value="1"/>
</dbReference>
<dbReference type="PROSITE" id="PS51724">
    <property type="entry name" value="SPOR"/>
    <property type="match status" value="1"/>
</dbReference>
<dbReference type="Proteomes" id="UP000233332">
    <property type="component" value="Unassembled WGS sequence"/>
</dbReference>
<feature type="active site" description="Proton acceptor" evidence="7">
    <location>
        <position position="71"/>
    </location>
</feature>
<name>A0A2N3L2G3_9PROT</name>
<sequence length="423" mass="46028">MAKSTPSRSSDHMRSFAVALMCLTVLLCATVLAPASAVARTYTAMVIDGDTGEVLHEYRADHKVYPASLTKIMTLYMLFDALDHGKVSLSTPMKVSKRAWGQAPSKLGLKPGESISVKDAILALVTKSANDIAVVVAEHLGGTEIKFAQMMTSEARRIGMTRTTFRNASGLPNRGQMTTARDMIKMAVALRKNYGDYYHYFSTQKFRFGNRTYGNHNNLLASYYGTDGIKTGYINASGFNLVASVNRNGKRLIAAVFGGRTARTRDDQMKKLLDRAYLKLKEDGEIMPPRPRFSPDEKILPADAQLLIAKLESQREAEQPGRVDTQTVVSRIKPETATDGWAIQVGAFSDQRRAQEAVLAAARTAPDVLRLTRAAVEQQASGTGVVYRARLLGFEGETAARAACAALRREKVACIPVNAGGAG</sequence>
<dbReference type="InterPro" id="IPR001967">
    <property type="entry name" value="Peptidase_S11_N"/>
</dbReference>
<organism evidence="11 12">
    <name type="scientific">Thalassospira lohafexi</name>
    <dbReference type="NCBI Taxonomy" id="744227"/>
    <lineage>
        <taxon>Bacteria</taxon>
        <taxon>Pseudomonadati</taxon>
        <taxon>Pseudomonadota</taxon>
        <taxon>Alphaproteobacteria</taxon>
        <taxon>Rhodospirillales</taxon>
        <taxon>Thalassospiraceae</taxon>
        <taxon>Thalassospira</taxon>
    </lineage>
</organism>
<feature type="domain" description="SPOR" evidence="10">
    <location>
        <begin position="335"/>
        <end position="420"/>
    </location>
</feature>
<dbReference type="GO" id="GO:0006508">
    <property type="term" value="P:proteolysis"/>
    <property type="evidence" value="ECO:0007669"/>
    <property type="project" value="InterPro"/>
</dbReference>
<evidence type="ECO:0000259" key="10">
    <source>
        <dbReference type="PROSITE" id="PS51724"/>
    </source>
</evidence>
<evidence type="ECO:0000313" key="11">
    <source>
        <dbReference type="EMBL" id="PKR57002.1"/>
    </source>
</evidence>
<keyword evidence="2" id="KW-0732">Signal</keyword>
<evidence type="ECO:0000313" key="12">
    <source>
        <dbReference type="Proteomes" id="UP000233332"/>
    </source>
</evidence>
<keyword evidence="5" id="KW-0573">Peptidoglycan synthesis</keyword>
<dbReference type="PANTHER" id="PTHR21581">
    <property type="entry name" value="D-ALANYL-D-ALANINE CARBOXYPEPTIDASE"/>
    <property type="match status" value="1"/>
</dbReference>
<gene>
    <name evidence="11" type="ORF">COO92_18685</name>
</gene>
<evidence type="ECO:0000256" key="7">
    <source>
        <dbReference type="PIRSR" id="PIRSR618044-1"/>
    </source>
</evidence>
<evidence type="ECO:0000256" key="5">
    <source>
        <dbReference type="ARBA" id="ARBA00022984"/>
    </source>
</evidence>
<dbReference type="Gene3D" id="3.30.70.1070">
    <property type="entry name" value="Sporulation related repeat"/>
    <property type="match status" value="1"/>
</dbReference>
<dbReference type="InterPro" id="IPR018044">
    <property type="entry name" value="Peptidase_S11"/>
</dbReference>
<keyword evidence="12" id="KW-1185">Reference proteome</keyword>
<dbReference type="PANTHER" id="PTHR21581:SF6">
    <property type="entry name" value="TRAFFICKING PROTEIN PARTICLE COMPLEX SUBUNIT 12"/>
    <property type="match status" value="1"/>
</dbReference>
<dbReference type="GO" id="GO:0042834">
    <property type="term" value="F:peptidoglycan binding"/>
    <property type="evidence" value="ECO:0007669"/>
    <property type="project" value="InterPro"/>
</dbReference>
<evidence type="ECO:0000256" key="3">
    <source>
        <dbReference type="ARBA" id="ARBA00022801"/>
    </source>
</evidence>
<evidence type="ECO:0000256" key="8">
    <source>
        <dbReference type="PIRSR" id="PIRSR618044-2"/>
    </source>
</evidence>
<dbReference type="InterPro" id="IPR007730">
    <property type="entry name" value="SPOR-like_dom"/>
</dbReference>
<feature type="active site" description="Acyl-ester intermediate" evidence="7">
    <location>
        <position position="68"/>
    </location>
</feature>
<dbReference type="EMBL" id="NXGX01000008">
    <property type="protein sequence ID" value="PKR57002.1"/>
    <property type="molecule type" value="Genomic_DNA"/>
</dbReference>
<protein>
    <submittedName>
        <fullName evidence="11">D-alanyl-D-alanine carboxypeptidase</fullName>
    </submittedName>
</protein>
<proteinExistence type="inferred from homology"/>
<feature type="binding site" evidence="8">
    <location>
        <position position="230"/>
    </location>
    <ligand>
        <name>substrate</name>
    </ligand>
</feature>
<comment type="caution">
    <text evidence="11">The sequence shown here is derived from an EMBL/GenBank/DDBJ whole genome shotgun (WGS) entry which is preliminary data.</text>
</comment>
<comment type="similarity">
    <text evidence="1 9">Belongs to the peptidase S11 family.</text>
</comment>
<evidence type="ECO:0000256" key="2">
    <source>
        <dbReference type="ARBA" id="ARBA00022729"/>
    </source>
</evidence>
<keyword evidence="11" id="KW-0645">Protease</keyword>
<evidence type="ECO:0000256" key="6">
    <source>
        <dbReference type="ARBA" id="ARBA00023316"/>
    </source>
</evidence>